<dbReference type="OrthoDB" id="294295at2759"/>
<dbReference type="InterPro" id="IPR002347">
    <property type="entry name" value="SDR_fam"/>
</dbReference>
<dbReference type="Gene3D" id="3.30.310.50">
    <property type="entry name" value="Alpha-D-phosphohexomutase, C-terminal domain"/>
    <property type="match status" value="1"/>
</dbReference>
<comment type="similarity">
    <text evidence="1">Belongs to the CTAG/PCC1 family.</text>
</comment>
<proteinExistence type="inferred from homology"/>
<dbReference type="Proteomes" id="UP000652761">
    <property type="component" value="Unassembled WGS sequence"/>
</dbReference>
<dbReference type="SUPFAM" id="SSF51735">
    <property type="entry name" value="NAD(P)-binding Rossmann-fold domains"/>
    <property type="match status" value="1"/>
</dbReference>
<reference evidence="2" key="1">
    <citation type="submission" date="2017-07" db="EMBL/GenBank/DDBJ databases">
        <title>Taro Niue Genome Assembly and Annotation.</title>
        <authorList>
            <person name="Atibalentja N."/>
            <person name="Keating K."/>
            <person name="Fields C.J."/>
        </authorList>
    </citation>
    <scope>NUCLEOTIDE SEQUENCE</scope>
    <source>
        <strain evidence="2">Niue_2</strain>
        <tissue evidence="2">Leaf</tissue>
    </source>
</reference>
<comment type="caution">
    <text evidence="2">The sequence shown here is derived from an EMBL/GenBank/DDBJ whole genome shotgun (WGS) entry which is preliminary data.</text>
</comment>
<evidence type="ECO:0000313" key="2">
    <source>
        <dbReference type="EMBL" id="MQM15065.1"/>
    </source>
</evidence>
<dbReference type="Pfam" id="PF09341">
    <property type="entry name" value="Pcc1"/>
    <property type="match status" value="1"/>
</dbReference>
<evidence type="ECO:0000256" key="1">
    <source>
        <dbReference type="ARBA" id="ARBA00007073"/>
    </source>
</evidence>
<dbReference type="InterPro" id="IPR036291">
    <property type="entry name" value="NAD(P)-bd_dom_sf"/>
</dbReference>
<dbReference type="InterPro" id="IPR015419">
    <property type="entry name" value="CTAG/Pcc1"/>
</dbReference>
<accession>A0A843X746</accession>
<dbReference type="AlphaFoldDB" id="A0A843X746"/>
<gene>
    <name evidence="2" type="ORF">Taro_048002</name>
</gene>
<organism evidence="2 3">
    <name type="scientific">Colocasia esculenta</name>
    <name type="common">Wild taro</name>
    <name type="synonym">Arum esculentum</name>
    <dbReference type="NCBI Taxonomy" id="4460"/>
    <lineage>
        <taxon>Eukaryota</taxon>
        <taxon>Viridiplantae</taxon>
        <taxon>Streptophyta</taxon>
        <taxon>Embryophyta</taxon>
        <taxon>Tracheophyta</taxon>
        <taxon>Spermatophyta</taxon>
        <taxon>Magnoliopsida</taxon>
        <taxon>Liliopsida</taxon>
        <taxon>Araceae</taxon>
        <taxon>Aroideae</taxon>
        <taxon>Colocasieae</taxon>
        <taxon>Colocasia</taxon>
    </lineage>
</organism>
<keyword evidence="3" id="KW-1185">Reference proteome</keyword>
<dbReference type="Pfam" id="PF13561">
    <property type="entry name" value="adh_short_C2"/>
    <property type="match status" value="1"/>
</dbReference>
<dbReference type="PANTHER" id="PTHR31283:SF5">
    <property type="entry name" value="EKC_KEOPS COMPLEX SUBUNIT LAGE3"/>
    <property type="match status" value="1"/>
</dbReference>
<protein>
    <submittedName>
        <fullName evidence="2">Uncharacterized protein</fullName>
    </submittedName>
</protein>
<dbReference type="GO" id="GO:0000408">
    <property type="term" value="C:EKC/KEOPS complex"/>
    <property type="evidence" value="ECO:0007669"/>
    <property type="project" value="TreeGrafter"/>
</dbReference>
<sequence length="202" mass="22554">MSLFRYLTAIYVYSDWEVDYGSELHASIVYAALTVDKERSDKLVILPFLLQLQPDKVKRHMSISDGKLLAHFEAVEARLLRASFSSFVDLVTLATKTIEEFETGKTSSIIKVIGFEGINESTVHLLCHHGARVVIVEIQNDKGEALCRKLGRPTVAIFFHCDVSNKFNVCKVVDVTITAYGKLDVAFSNPRSWVDNVLNTGG</sequence>
<dbReference type="EMBL" id="NMUH01006347">
    <property type="protein sequence ID" value="MQM15065.1"/>
    <property type="molecule type" value="Genomic_DNA"/>
</dbReference>
<dbReference type="GO" id="GO:0070525">
    <property type="term" value="P:tRNA threonylcarbamoyladenosine metabolic process"/>
    <property type="evidence" value="ECO:0007669"/>
    <property type="project" value="TreeGrafter"/>
</dbReference>
<evidence type="ECO:0000313" key="3">
    <source>
        <dbReference type="Proteomes" id="UP000652761"/>
    </source>
</evidence>
<name>A0A843X746_COLES</name>
<dbReference type="Gene3D" id="3.40.50.720">
    <property type="entry name" value="NAD(P)-binding Rossmann-like Domain"/>
    <property type="match status" value="1"/>
</dbReference>
<dbReference type="PANTHER" id="PTHR31283">
    <property type="entry name" value="EKC/KEOPS COMPLEX SUBUNIT PCC1 FAMILY MEMBER"/>
    <property type="match status" value="1"/>
</dbReference>